<feature type="signal peptide" evidence="1">
    <location>
        <begin position="1"/>
        <end position="31"/>
    </location>
</feature>
<accession>F2NSJ9</accession>
<keyword evidence="1" id="KW-0732">Signal</keyword>
<protein>
    <submittedName>
        <fullName evidence="2">Uncharacterized protein</fullName>
    </submittedName>
</protein>
<proteinExistence type="predicted"/>
<feature type="chain" id="PRO_5003287185" evidence="1">
    <location>
        <begin position="32"/>
        <end position="470"/>
    </location>
</feature>
<dbReference type="AlphaFoldDB" id="F2NSJ9"/>
<evidence type="ECO:0000256" key="1">
    <source>
        <dbReference type="SAM" id="SignalP"/>
    </source>
</evidence>
<reference evidence="2 3" key="1">
    <citation type="journal article" date="2011" name="Stand. Genomic Sci.">
        <title>Complete genome sequence of Treponema succinifaciens type strain (6091).</title>
        <authorList>
            <person name="Han C."/>
            <person name="Gronow S."/>
            <person name="Teshima H."/>
            <person name="Lapidus A."/>
            <person name="Nolan M."/>
            <person name="Lucas S."/>
            <person name="Hammon N."/>
            <person name="Deshpande S."/>
            <person name="Cheng J.F."/>
            <person name="Zeytun A."/>
            <person name="Tapia R."/>
            <person name="Goodwin L."/>
            <person name="Pitluck S."/>
            <person name="Liolios K."/>
            <person name="Pagani I."/>
            <person name="Ivanova N."/>
            <person name="Mavromatis K."/>
            <person name="Mikhailova N."/>
            <person name="Huntemann M."/>
            <person name="Pati A."/>
            <person name="Chen A."/>
            <person name="Palaniappan K."/>
            <person name="Land M."/>
            <person name="Hauser L."/>
            <person name="Brambilla E.M."/>
            <person name="Rohde M."/>
            <person name="Goker M."/>
            <person name="Woyke T."/>
            <person name="Bristow J."/>
            <person name="Eisen J.A."/>
            <person name="Markowitz V."/>
            <person name="Hugenholtz P."/>
            <person name="Kyrpides N.C."/>
            <person name="Klenk H.P."/>
            <person name="Detter J.C."/>
        </authorList>
    </citation>
    <scope>NUCLEOTIDE SEQUENCE [LARGE SCALE GENOMIC DNA]</scope>
    <source>
        <strain evidence="3">ATCC 33096 / DSM 2489 / 6091</strain>
    </source>
</reference>
<dbReference type="HOGENOM" id="CLU_581293_0_0_12"/>
<sequence>MQKITFFRNKYVMKNKITFIAIILAANICHAQIEFYSGNNFKFPVKDGKENFSLKYDSGSKLKIHGLTAIWVAGIGTETFHDIARSSFSEFETMQKYRYGIKYSAATKFTATEFLAGTLHFSQGISRLKHPSFYVPGALKKPSLLTPGISPALPSWTSAKTPLSAAISISSGNKNSVLPTFQFSILETKEFYASAFKRFSAPLIPNASISFSGGLFEYGRENTSAWFQKQKYFSEKKRGAVETEVNFVFPHFRISGAAGMHESPFGGNFCWARLQNFILLGDFLLHSFHYIADKSLITVDKSENRIRTQTGINPQYTFWIGKNSASIGILFYSAERQTTEKIPTCFNEYCAKTALNVSSGKFKISSNASFLYSTEKNEKEYSTQIKASRNFKSSSANATFSYKKEDSGKNTFSLASTVYPKKIIIHQAGIGFSLAENEGEFKCSPSATTVFKGGNRKIKWNIKTAFLLNF</sequence>
<dbReference type="Proteomes" id="UP000006852">
    <property type="component" value="Chromosome"/>
</dbReference>
<evidence type="ECO:0000313" key="2">
    <source>
        <dbReference type="EMBL" id="AEB14773.1"/>
    </source>
</evidence>
<name>F2NSJ9_TRES6</name>
<keyword evidence="3" id="KW-1185">Reference proteome</keyword>
<gene>
    <name evidence="2" type="ordered locus">Tresu_1884</name>
</gene>
<reference evidence="3" key="2">
    <citation type="submission" date="2011-04" db="EMBL/GenBank/DDBJ databases">
        <title>The complete genome of chromosome of Treponema succinifaciens DSM 2489.</title>
        <authorList>
            <person name="Lucas S."/>
            <person name="Copeland A."/>
            <person name="Lapidus A."/>
            <person name="Bruce D."/>
            <person name="Goodwin L."/>
            <person name="Pitluck S."/>
            <person name="Peters L."/>
            <person name="Kyrpides N."/>
            <person name="Mavromatis K."/>
            <person name="Ivanova N."/>
            <person name="Ovchinnikova G."/>
            <person name="Teshima H."/>
            <person name="Detter J.C."/>
            <person name="Tapia R."/>
            <person name="Han C."/>
            <person name="Land M."/>
            <person name="Hauser L."/>
            <person name="Markowitz V."/>
            <person name="Cheng J.-F."/>
            <person name="Hugenholtz P."/>
            <person name="Woyke T."/>
            <person name="Wu D."/>
            <person name="Gronow S."/>
            <person name="Wellnitz S."/>
            <person name="Brambilla E."/>
            <person name="Klenk H.-P."/>
            <person name="Eisen J.A."/>
        </authorList>
    </citation>
    <scope>NUCLEOTIDE SEQUENCE [LARGE SCALE GENOMIC DNA]</scope>
    <source>
        <strain evidence="3">ATCC 33096 / DSM 2489 / 6091</strain>
    </source>
</reference>
<dbReference type="KEGG" id="tsu:Tresu_1884"/>
<dbReference type="EMBL" id="CP002631">
    <property type="protein sequence ID" value="AEB14773.1"/>
    <property type="molecule type" value="Genomic_DNA"/>
</dbReference>
<organism evidence="2 3">
    <name type="scientific">Treponema succinifaciens (strain ATCC 33096 / DSM 2489 / 6091)</name>
    <dbReference type="NCBI Taxonomy" id="869209"/>
    <lineage>
        <taxon>Bacteria</taxon>
        <taxon>Pseudomonadati</taxon>
        <taxon>Spirochaetota</taxon>
        <taxon>Spirochaetia</taxon>
        <taxon>Spirochaetales</taxon>
        <taxon>Treponemataceae</taxon>
        <taxon>Treponema</taxon>
    </lineage>
</organism>
<evidence type="ECO:0000313" key="3">
    <source>
        <dbReference type="Proteomes" id="UP000006852"/>
    </source>
</evidence>